<dbReference type="InterPro" id="IPR022682">
    <property type="entry name" value="Calpain_domain_III"/>
</dbReference>
<gene>
    <name evidence="6" type="ORF">A6R68_08604</name>
</gene>
<dbReference type="AlphaFoldDB" id="A0A1A6G365"/>
<dbReference type="SUPFAM" id="SSF54001">
    <property type="entry name" value="Cysteine proteinases"/>
    <property type="match status" value="1"/>
</dbReference>
<dbReference type="OrthoDB" id="424753at2759"/>
<dbReference type="GO" id="GO:0004198">
    <property type="term" value="F:calcium-dependent cysteine-type endopeptidase activity"/>
    <property type="evidence" value="ECO:0007669"/>
    <property type="project" value="InterPro"/>
</dbReference>
<comment type="similarity">
    <text evidence="1">Belongs to the peptidase C2 family.</text>
</comment>
<reference evidence="6 7" key="1">
    <citation type="submission" date="2016-06" db="EMBL/GenBank/DDBJ databases">
        <title>The Draft Genome Sequence and Annotation of the Desert Woodrat Neotoma lepida.</title>
        <authorList>
            <person name="Campbell M."/>
            <person name="Oakeson K.F."/>
            <person name="Yandell M."/>
            <person name="Halpert J.R."/>
            <person name="Dearing D."/>
        </authorList>
    </citation>
    <scope>NUCLEOTIDE SEQUENCE [LARGE SCALE GENOMIC DNA]</scope>
    <source>
        <strain evidence="6">417</strain>
        <tissue evidence="6">Liver</tissue>
    </source>
</reference>
<dbReference type="Proteomes" id="UP000092124">
    <property type="component" value="Unassembled WGS sequence"/>
</dbReference>
<dbReference type="PANTHER" id="PTHR10183">
    <property type="entry name" value="CALPAIN"/>
    <property type="match status" value="1"/>
</dbReference>
<dbReference type="FunFam" id="3.90.70.10:FF:000464">
    <property type="entry name" value="Uncharacterized protein"/>
    <property type="match status" value="1"/>
</dbReference>
<evidence type="ECO:0000259" key="5">
    <source>
        <dbReference type="PROSITE" id="PS50203"/>
    </source>
</evidence>
<feature type="domain" description="Calpain catalytic" evidence="5">
    <location>
        <begin position="45"/>
        <end position="339"/>
    </location>
</feature>
<proteinExistence type="inferred from homology"/>
<dbReference type="GO" id="GO:0005737">
    <property type="term" value="C:cytoplasm"/>
    <property type="evidence" value="ECO:0007669"/>
    <property type="project" value="TreeGrafter"/>
</dbReference>
<keyword evidence="7" id="KW-1185">Reference proteome</keyword>
<comment type="caution">
    <text evidence="6">The sequence shown here is derived from an EMBL/GenBank/DDBJ whole genome shotgun (WGS) entry which is preliminary data.</text>
</comment>
<evidence type="ECO:0000256" key="3">
    <source>
        <dbReference type="PROSITE-ProRule" id="PRU00239"/>
    </source>
</evidence>
<dbReference type="Pfam" id="PF01067">
    <property type="entry name" value="Calpain_III"/>
    <property type="match status" value="1"/>
</dbReference>
<dbReference type="PANTHER" id="PTHR10183:SF280">
    <property type="entry name" value="CALPAIN-12"/>
    <property type="match status" value="1"/>
</dbReference>
<dbReference type="SMART" id="SM00230">
    <property type="entry name" value="CysPc"/>
    <property type="match status" value="1"/>
</dbReference>
<dbReference type="InterPro" id="IPR038765">
    <property type="entry name" value="Papain-like_cys_pep_sf"/>
</dbReference>
<evidence type="ECO:0000313" key="7">
    <source>
        <dbReference type="Proteomes" id="UP000092124"/>
    </source>
</evidence>
<keyword evidence="3" id="KW-0645">Protease</keyword>
<keyword evidence="3" id="KW-0788">Thiol protease</keyword>
<dbReference type="Pfam" id="PF00648">
    <property type="entry name" value="Peptidase_C2"/>
    <property type="match status" value="3"/>
</dbReference>
<dbReference type="InterPro" id="IPR022684">
    <property type="entry name" value="Calpain_cysteine_protease"/>
</dbReference>
<feature type="active site" evidence="2 3">
    <location>
        <position position="257"/>
    </location>
</feature>
<accession>A0A1A6G365</accession>
<dbReference type="InterPro" id="IPR022683">
    <property type="entry name" value="Calpain_III"/>
</dbReference>
<protein>
    <recommendedName>
        <fullName evidence="5">Calpain catalytic domain-containing protein</fullName>
    </recommendedName>
</protein>
<dbReference type="GO" id="GO:0006508">
    <property type="term" value="P:proteolysis"/>
    <property type="evidence" value="ECO:0007669"/>
    <property type="project" value="UniProtKB-KW"/>
</dbReference>
<evidence type="ECO:0000313" key="6">
    <source>
        <dbReference type="EMBL" id="OBS60284.1"/>
    </source>
</evidence>
<dbReference type="PRINTS" id="PR00704">
    <property type="entry name" value="CALPAIN"/>
</dbReference>
<feature type="region of interest" description="Disordered" evidence="4">
    <location>
        <begin position="391"/>
        <end position="415"/>
    </location>
</feature>
<dbReference type="CDD" id="cd00044">
    <property type="entry name" value="CysPc"/>
    <property type="match status" value="1"/>
</dbReference>
<name>A0A1A6G365_NEOLE</name>
<dbReference type="EMBL" id="LZPO01107905">
    <property type="protein sequence ID" value="OBS60284.1"/>
    <property type="molecule type" value="Genomic_DNA"/>
</dbReference>
<dbReference type="FunFam" id="2.60.120.380:FF:000011">
    <property type="entry name" value="Calpain 12"/>
    <property type="match status" value="1"/>
</dbReference>
<feature type="compositionally biased region" description="Acidic residues" evidence="4">
    <location>
        <begin position="391"/>
        <end position="401"/>
    </location>
</feature>
<dbReference type="PROSITE" id="PS50203">
    <property type="entry name" value="CALPAIN_CAT"/>
    <property type="match status" value="1"/>
</dbReference>
<dbReference type="SMART" id="SM00720">
    <property type="entry name" value="calpain_III"/>
    <property type="match status" value="1"/>
</dbReference>
<organism evidence="6 7">
    <name type="scientific">Neotoma lepida</name>
    <name type="common">Desert woodrat</name>
    <dbReference type="NCBI Taxonomy" id="56216"/>
    <lineage>
        <taxon>Eukaryota</taxon>
        <taxon>Metazoa</taxon>
        <taxon>Chordata</taxon>
        <taxon>Craniata</taxon>
        <taxon>Vertebrata</taxon>
        <taxon>Euteleostomi</taxon>
        <taxon>Mammalia</taxon>
        <taxon>Eutheria</taxon>
        <taxon>Euarchontoglires</taxon>
        <taxon>Glires</taxon>
        <taxon>Rodentia</taxon>
        <taxon>Myomorpha</taxon>
        <taxon>Muroidea</taxon>
        <taxon>Cricetidae</taxon>
        <taxon>Neotominae</taxon>
        <taxon>Neotoma</taxon>
    </lineage>
</organism>
<evidence type="ECO:0000256" key="1">
    <source>
        <dbReference type="ARBA" id="ARBA00007623"/>
    </source>
</evidence>
<feature type="active site" evidence="2 3">
    <location>
        <position position="281"/>
    </location>
</feature>
<dbReference type="SUPFAM" id="SSF49758">
    <property type="entry name" value="Calpain large subunit, middle domain (domain III)"/>
    <property type="match status" value="1"/>
</dbReference>
<evidence type="ECO:0000256" key="2">
    <source>
        <dbReference type="PIRSR" id="PIRSR622684-1"/>
    </source>
</evidence>
<feature type="active site" evidence="2 3">
    <location>
        <position position="132"/>
    </location>
</feature>
<keyword evidence="3" id="KW-0378">Hydrolase</keyword>
<dbReference type="InterPro" id="IPR036213">
    <property type="entry name" value="Calpain_III_sf"/>
</dbReference>
<evidence type="ECO:0000256" key="4">
    <source>
        <dbReference type="SAM" id="MobiDB-lite"/>
    </source>
</evidence>
<dbReference type="Gene3D" id="2.60.120.380">
    <property type="match status" value="1"/>
</dbReference>
<dbReference type="InterPro" id="IPR001300">
    <property type="entry name" value="Peptidase_C2_calpain_cat"/>
</dbReference>
<dbReference type="Gene3D" id="3.90.70.10">
    <property type="entry name" value="Cysteine proteinases"/>
    <property type="match status" value="1"/>
</dbReference>
<dbReference type="STRING" id="56216.A0A1A6G365"/>
<sequence>MASGDRKVTIQLVEDGTGAGARGPQLFKGQNYEAIRTACLDSGILFRDPCFSAGPDALGYDKLGPDSEKAKGVEWKRPHEFCAEPQFICEDMSRTDVCQGSLGEPPEPGLGRLHTSVFSPIFPCLFEFAGNCWLLAAAASLTLYPRLLYRVVPPGQGFQDGYAGVFHFQVELSFSLHASFSPMITLHGSYEVMRGGHMNEAFVDFTGGVGEVLYLRQNTPGLFAALRHALAKESLVGATALSDRGEIRTDEGLVKGHAYSVTGTHKMSLGFTKVRLLRLRNPWGRVEWSGPWSDSCPRWDMLPSEWRDALLVKKEDGEFWMELQDFLTHFNTVQICSLSPEVLGPSPAGGGWHIHIFQGRWVRGFNSGGSQPSAETFWTNPQFRLTLLEPDEEEDDDDEEGPWGGWGAAGARGPARGGRIPKCTVLLSLIQRNRRCLRAKGLTYLTVGFHVFQVRPRSS</sequence>